<evidence type="ECO:0000256" key="7">
    <source>
        <dbReference type="ARBA" id="ARBA00023054"/>
    </source>
</evidence>
<organism evidence="11">
    <name type="scientific">Aceria tosichella</name>
    <name type="common">wheat curl mite</name>
    <dbReference type="NCBI Taxonomy" id="561515"/>
    <lineage>
        <taxon>Eukaryota</taxon>
        <taxon>Metazoa</taxon>
        <taxon>Ecdysozoa</taxon>
        <taxon>Arthropoda</taxon>
        <taxon>Chelicerata</taxon>
        <taxon>Arachnida</taxon>
        <taxon>Acari</taxon>
        <taxon>Acariformes</taxon>
        <taxon>Trombidiformes</taxon>
        <taxon>Prostigmata</taxon>
        <taxon>Eupodina</taxon>
        <taxon>Eriophyoidea</taxon>
        <taxon>Eriophyidae</taxon>
        <taxon>Eriophyinae</taxon>
        <taxon>Aceriini</taxon>
        <taxon>Aceria</taxon>
    </lineage>
</organism>
<keyword evidence="7" id="KW-0175">Coiled coil</keyword>
<dbReference type="EMBL" id="GGYP01007262">
    <property type="protein sequence ID" value="MDE52033.1"/>
    <property type="molecule type" value="Transcribed_RNA"/>
</dbReference>
<dbReference type="PANTHER" id="PTHR13563:SF5">
    <property type="entry name" value="TRNA METHYLTRANSFERASE 10 HOMOLOG C"/>
    <property type="match status" value="1"/>
</dbReference>
<dbReference type="InterPro" id="IPR025812">
    <property type="entry name" value="Trm10_C_MTase_dom"/>
</dbReference>
<dbReference type="AlphaFoldDB" id="A0A6G1SQ65"/>
<dbReference type="PROSITE" id="PS51675">
    <property type="entry name" value="SAM_MT_TRM10"/>
    <property type="match status" value="1"/>
</dbReference>
<protein>
    <recommendedName>
        <fullName evidence="9">RNA (guanine-9-)-methyltransferase domain-containing protein 1</fullName>
    </recommendedName>
</protein>
<dbReference type="PANTHER" id="PTHR13563">
    <property type="entry name" value="TRNA (GUANINE-9-) METHYLTRANSFERASE"/>
    <property type="match status" value="1"/>
</dbReference>
<keyword evidence="2" id="KW-0489">Methyltransferase</keyword>
<evidence type="ECO:0000259" key="10">
    <source>
        <dbReference type="PROSITE" id="PS51675"/>
    </source>
</evidence>
<keyword evidence="5" id="KW-0819">tRNA processing</keyword>
<dbReference type="GO" id="GO:0097745">
    <property type="term" value="P:mitochondrial tRNA 5'-end processing"/>
    <property type="evidence" value="ECO:0007669"/>
    <property type="project" value="TreeGrafter"/>
</dbReference>
<keyword evidence="3" id="KW-0808">Transferase</keyword>
<dbReference type="InterPro" id="IPR007356">
    <property type="entry name" value="tRNA_m1G_MeTrfase_euk"/>
</dbReference>
<evidence type="ECO:0000256" key="5">
    <source>
        <dbReference type="ARBA" id="ARBA00022694"/>
    </source>
</evidence>
<evidence type="ECO:0000256" key="2">
    <source>
        <dbReference type="ARBA" id="ARBA00022603"/>
    </source>
</evidence>
<dbReference type="CDD" id="cd18102">
    <property type="entry name" value="Trm10_MRRP1"/>
    <property type="match status" value="1"/>
</dbReference>
<evidence type="ECO:0000256" key="3">
    <source>
        <dbReference type="ARBA" id="ARBA00022679"/>
    </source>
</evidence>
<proteinExistence type="predicted"/>
<keyword evidence="4" id="KW-0949">S-adenosyl-L-methionine</keyword>
<dbReference type="GO" id="GO:0008168">
    <property type="term" value="F:methyltransferase activity"/>
    <property type="evidence" value="ECO:0007669"/>
    <property type="project" value="UniProtKB-KW"/>
</dbReference>
<keyword evidence="8" id="KW-0496">Mitochondrion</keyword>
<gene>
    <name evidence="11" type="ORF">g.10147</name>
</gene>
<dbReference type="GO" id="GO:0005654">
    <property type="term" value="C:nucleoplasm"/>
    <property type="evidence" value="ECO:0007669"/>
    <property type="project" value="TreeGrafter"/>
</dbReference>
<evidence type="ECO:0000256" key="8">
    <source>
        <dbReference type="ARBA" id="ARBA00023128"/>
    </source>
</evidence>
<dbReference type="InterPro" id="IPR038459">
    <property type="entry name" value="MT_TRM10-typ_sf"/>
</dbReference>
<dbReference type="GO" id="GO:0005739">
    <property type="term" value="C:mitochondrion"/>
    <property type="evidence" value="ECO:0007669"/>
    <property type="project" value="UniProtKB-SubCell"/>
</dbReference>
<dbReference type="GO" id="GO:0070131">
    <property type="term" value="P:positive regulation of mitochondrial translation"/>
    <property type="evidence" value="ECO:0007669"/>
    <property type="project" value="TreeGrafter"/>
</dbReference>
<comment type="subcellular location">
    <subcellularLocation>
        <location evidence="1">Mitochondrion</location>
    </subcellularLocation>
</comment>
<dbReference type="InterPro" id="IPR028564">
    <property type="entry name" value="MT_TRM10-typ"/>
</dbReference>
<name>A0A6G1SQ65_9ACAR</name>
<evidence type="ECO:0000313" key="11">
    <source>
        <dbReference type="EMBL" id="MDE52033.1"/>
    </source>
</evidence>
<accession>A0A6G1SQ65</accession>
<evidence type="ECO:0000256" key="9">
    <source>
        <dbReference type="ARBA" id="ARBA00029803"/>
    </source>
</evidence>
<keyword evidence="6" id="KW-0809">Transit peptide</keyword>
<dbReference type="GO" id="GO:0032259">
    <property type="term" value="P:methylation"/>
    <property type="evidence" value="ECO:0007669"/>
    <property type="project" value="UniProtKB-KW"/>
</dbReference>
<evidence type="ECO:0000256" key="1">
    <source>
        <dbReference type="ARBA" id="ARBA00004173"/>
    </source>
</evidence>
<feature type="domain" description="SAM-dependent MTase TRM10-type" evidence="10">
    <location>
        <begin position="178"/>
        <end position="375"/>
    </location>
</feature>
<dbReference type="GO" id="GO:0000049">
    <property type="term" value="F:tRNA binding"/>
    <property type="evidence" value="ECO:0007669"/>
    <property type="project" value="TreeGrafter"/>
</dbReference>
<sequence>MLTRLRNFRILPCRPSRFYSNGNNPETEDESIYDREFAEIKVEDYADLYKDNDVLRGRIETIINEYEFKKYNSMGRVPSTMTSEDMKLLLDDGCTPNNRDKLFRFLFKREMDKRASKLKIERQKQEAQARRSVKLKEFEKRGAARTGLLSDNGDILYGLWHNSLFCRIPENRLKGGSSASRLTTAAMFGRKLIFDFSFDEYMVKHTSRNAVDQVQEAYGMNRFFYQEPFDIWFCNFKESSISGQYCTEKAIKNLHSGSMITVKEDCFTNHFDKSQLVYLTPNAREPLGKINKSDDIYIIGVYNDKGHQKPVTYRKALKLGIRARCLPLDSHVVWQGSSKSLCVNHVTGILLEVMANGGDWQAALMKHIPKRKIKPMDVVAEEEEKRLARLLKTRKQTPQFSLRNDFDWS</sequence>
<evidence type="ECO:0000256" key="6">
    <source>
        <dbReference type="ARBA" id="ARBA00022946"/>
    </source>
</evidence>
<evidence type="ECO:0000256" key="4">
    <source>
        <dbReference type="ARBA" id="ARBA00022691"/>
    </source>
</evidence>
<reference evidence="11" key="1">
    <citation type="submission" date="2018-10" db="EMBL/GenBank/DDBJ databases">
        <title>Transcriptome assembly of Aceria tosichella (Wheat curl mite) Type 2.</title>
        <authorList>
            <person name="Scully E.D."/>
            <person name="Geib S.M."/>
            <person name="Palmer N.A."/>
            <person name="Gupta A.K."/>
            <person name="Sarath G."/>
            <person name="Tatineni S."/>
        </authorList>
    </citation>
    <scope>NUCLEOTIDE SEQUENCE</scope>
    <source>
        <strain evidence="11">LincolnNE</strain>
    </source>
</reference>
<dbReference type="Gene3D" id="3.40.1280.30">
    <property type="match status" value="1"/>
</dbReference>